<comment type="caution">
    <text evidence="2">The sequence shown here is derived from an EMBL/GenBank/DDBJ whole genome shotgun (WGS) entry which is preliminary data.</text>
</comment>
<dbReference type="Proteomes" id="UP000747399">
    <property type="component" value="Unassembled WGS sequence"/>
</dbReference>
<dbReference type="AlphaFoldDB" id="A0A8J4F2B8"/>
<reference evidence="2" key="1">
    <citation type="journal article" date="2021" name="Proc. Natl. Acad. Sci. U.S.A.">
        <title>Three genomes in the algal genus Volvox reveal the fate of a haploid sex-determining region after a transition to homothallism.</title>
        <authorList>
            <person name="Yamamoto K."/>
            <person name="Hamaji T."/>
            <person name="Kawai-Toyooka H."/>
            <person name="Matsuzaki R."/>
            <person name="Takahashi F."/>
            <person name="Nishimura Y."/>
            <person name="Kawachi M."/>
            <person name="Noguchi H."/>
            <person name="Minakuchi Y."/>
            <person name="Umen J.G."/>
            <person name="Toyoda A."/>
            <person name="Nozaki H."/>
        </authorList>
    </citation>
    <scope>NUCLEOTIDE SEQUENCE</scope>
    <source>
        <strain evidence="2">NIES-3780</strain>
    </source>
</reference>
<dbReference type="EMBL" id="BNCO01000015">
    <property type="protein sequence ID" value="GIL53638.1"/>
    <property type="molecule type" value="Genomic_DNA"/>
</dbReference>
<protein>
    <submittedName>
        <fullName evidence="2">Uncharacterized protein</fullName>
    </submittedName>
</protein>
<gene>
    <name evidence="2" type="ORF">Vafri_9252</name>
</gene>
<evidence type="ECO:0000313" key="2">
    <source>
        <dbReference type="EMBL" id="GIL53638.1"/>
    </source>
</evidence>
<evidence type="ECO:0000313" key="3">
    <source>
        <dbReference type="Proteomes" id="UP000747399"/>
    </source>
</evidence>
<keyword evidence="3" id="KW-1185">Reference proteome</keyword>
<keyword evidence="1" id="KW-1133">Transmembrane helix</keyword>
<keyword evidence="1" id="KW-0472">Membrane</keyword>
<keyword evidence="1" id="KW-0812">Transmembrane</keyword>
<sequence length="435" mass="48952">MCYRCWSGYCPQKATNTVISWTRLQRTLPLQANADSWEPFYVNYRDHCQQGCQRSTMAIIANSALLGILLILAAAPHLVQSVELSGMSGAGSLRRNRGRPHHYALFTEKAPCAIIERRYVSSPLEQTWFQAATKWKENGNGDLKDIGPYCTLLTETKGEIQRMLALIDALMNSTTSLSDAPDADAVLSYFETIMQCGPYRFTQKEHIESLVAALRHPFSIKCPEETFNQLPPLTNIFDKSYVLLASWSGPVQATKNKYYLDAGAGIGYRANANQHWMLETYEARGIKMDRALYWEAQPASGPSLLDGVPANMFPAFAFYNIPAPEELTDGRNPLHVVTKIAKPGDFVSIKLDIDQPGIEDAWLRAILGSHSTAAGISKSIYAQLIDELFWEHHFNFMPMRSCCWQGLVDANSHLVDSMKLFIELRELGIRSHYWQ</sequence>
<feature type="transmembrane region" description="Helical" evidence="1">
    <location>
        <begin position="59"/>
        <end position="79"/>
    </location>
</feature>
<organism evidence="2 3">
    <name type="scientific">Volvox africanus</name>
    <dbReference type="NCBI Taxonomy" id="51714"/>
    <lineage>
        <taxon>Eukaryota</taxon>
        <taxon>Viridiplantae</taxon>
        <taxon>Chlorophyta</taxon>
        <taxon>core chlorophytes</taxon>
        <taxon>Chlorophyceae</taxon>
        <taxon>CS clade</taxon>
        <taxon>Chlamydomonadales</taxon>
        <taxon>Volvocaceae</taxon>
        <taxon>Volvox</taxon>
    </lineage>
</organism>
<name>A0A8J4F2B8_9CHLO</name>
<evidence type="ECO:0000256" key="1">
    <source>
        <dbReference type="SAM" id="Phobius"/>
    </source>
</evidence>
<accession>A0A8J4F2B8</accession>
<proteinExistence type="predicted"/>